<organism evidence="2">
    <name type="scientific">marine metagenome</name>
    <dbReference type="NCBI Taxonomy" id="408172"/>
    <lineage>
        <taxon>unclassified sequences</taxon>
        <taxon>metagenomes</taxon>
        <taxon>ecological metagenomes</taxon>
    </lineage>
</organism>
<dbReference type="EMBL" id="UINC01000384">
    <property type="protein sequence ID" value="SUZ54373.1"/>
    <property type="molecule type" value="Genomic_DNA"/>
</dbReference>
<accession>A0A381NLF1</accession>
<feature type="transmembrane region" description="Helical" evidence="1">
    <location>
        <begin position="33"/>
        <end position="58"/>
    </location>
</feature>
<proteinExistence type="predicted"/>
<feature type="transmembrane region" description="Helical" evidence="1">
    <location>
        <begin position="88"/>
        <end position="109"/>
    </location>
</feature>
<keyword evidence="1" id="KW-0812">Transmembrane</keyword>
<protein>
    <submittedName>
        <fullName evidence="2">Uncharacterized protein</fullName>
    </submittedName>
</protein>
<keyword evidence="1" id="KW-0472">Membrane</keyword>
<sequence>MASALLTATTLSVLGLAASVVLGQFAETSQEVIQHVSLAVFVTMMTLLSHSMLMFYLIGKGKAVREAVAEASLSADFVVEISRARKPVFSLAMPVILLTIVAAVIGAGVDTGAIPSWFHGLFGYCAVLSNVVLLRAEYIALAASTRTVAKVNRLLGV</sequence>
<reference evidence="2" key="1">
    <citation type="submission" date="2018-05" db="EMBL/GenBank/DDBJ databases">
        <authorList>
            <person name="Lanie J.A."/>
            <person name="Ng W.-L."/>
            <person name="Kazmierczak K.M."/>
            <person name="Andrzejewski T.M."/>
            <person name="Davidsen T.M."/>
            <person name="Wayne K.J."/>
            <person name="Tettelin H."/>
            <person name="Glass J.I."/>
            <person name="Rusch D."/>
            <person name="Podicherti R."/>
            <person name="Tsui H.-C.T."/>
            <person name="Winkler M.E."/>
        </authorList>
    </citation>
    <scope>NUCLEOTIDE SEQUENCE</scope>
</reference>
<evidence type="ECO:0000256" key="1">
    <source>
        <dbReference type="SAM" id="Phobius"/>
    </source>
</evidence>
<keyword evidence="1" id="KW-1133">Transmembrane helix</keyword>
<dbReference type="AlphaFoldDB" id="A0A381NLF1"/>
<name>A0A381NLF1_9ZZZZ</name>
<evidence type="ECO:0000313" key="2">
    <source>
        <dbReference type="EMBL" id="SUZ54373.1"/>
    </source>
</evidence>
<gene>
    <name evidence="2" type="ORF">METZ01_LOCUS7227</name>
</gene>
<feature type="transmembrane region" description="Helical" evidence="1">
    <location>
        <begin position="121"/>
        <end position="143"/>
    </location>
</feature>